<name>A0A383DMJ6_9ZZZZ</name>
<protein>
    <submittedName>
        <fullName evidence="1">Uncharacterized protein</fullName>
    </submittedName>
</protein>
<proteinExistence type="predicted"/>
<feature type="non-terminal residue" evidence="1">
    <location>
        <position position="26"/>
    </location>
</feature>
<reference evidence="1" key="1">
    <citation type="submission" date="2018-05" db="EMBL/GenBank/DDBJ databases">
        <authorList>
            <person name="Lanie J.A."/>
            <person name="Ng W.-L."/>
            <person name="Kazmierczak K.M."/>
            <person name="Andrzejewski T.M."/>
            <person name="Davidsen T.M."/>
            <person name="Wayne K.J."/>
            <person name="Tettelin H."/>
            <person name="Glass J.I."/>
            <person name="Rusch D."/>
            <person name="Podicherti R."/>
            <person name="Tsui H.-C.T."/>
            <person name="Winkler M.E."/>
        </authorList>
    </citation>
    <scope>NUCLEOTIDE SEQUENCE</scope>
</reference>
<organism evidence="1">
    <name type="scientific">marine metagenome</name>
    <dbReference type="NCBI Taxonomy" id="408172"/>
    <lineage>
        <taxon>unclassified sequences</taxon>
        <taxon>metagenomes</taxon>
        <taxon>ecological metagenomes</taxon>
    </lineage>
</organism>
<dbReference type="AlphaFoldDB" id="A0A383DMJ6"/>
<gene>
    <name evidence="1" type="ORF">METZ01_LOCUS498580</name>
</gene>
<sequence length="26" mass="2984">MSVEKNTERLSNCYSAVIHDIMRDDG</sequence>
<accession>A0A383DMJ6</accession>
<dbReference type="EMBL" id="UINC01218621">
    <property type="protein sequence ID" value="SVE45726.1"/>
    <property type="molecule type" value="Genomic_DNA"/>
</dbReference>
<evidence type="ECO:0000313" key="1">
    <source>
        <dbReference type="EMBL" id="SVE45726.1"/>
    </source>
</evidence>